<dbReference type="PROSITE" id="PS51898">
    <property type="entry name" value="TYR_RECOMBINASE"/>
    <property type="match status" value="1"/>
</dbReference>
<reference evidence="3" key="1">
    <citation type="journal article" date="2021" name="Environ. Microbiol.">
        <title>New insights into the diversity and evolution of the archaeal mobilome from three complete genomes of Saccharolobus shibatae.</title>
        <authorList>
            <person name="Medvedeva S."/>
            <person name="Brandt D."/>
            <person name="Cvirkaite-Krupovic V."/>
            <person name="Liu Y."/>
            <person name="Severinov K."/>
            <person name="Ishino S."/>
            <person name="Ishino Y."/>
            <person name="Prangishvili D."/>
            <person name="Kalinowski J."/>
            <person name="Krupovic M."/>
        </authorList>
    </citation>
    <scope>NUCLEOTIDE SEQUENCE</scope>
    <source>
        <strain evidence="3">BEU9</strain>
    </source>
</reference>
<evidence type="ECO:0000259" key="1">
    <source>
        <dbReference type="PROSITE" id="PS50943"/>
    </source>
</evidence>
<feature type="domain" description="Tyr recombinase" evidence="2">
    <location>
        <begin position="222"/>
        <end position="419"/>
    </location>
</feature>
<dbReference type="GO" id="GO:0006310">
    <property type="term" value="P:DNA recombination"/>
    <property type="evidence" value="ECO:0007669"/>
    <property type="project" value="InterPro"/>
</dbReference>
<dbReference type="Pfam" id="PF00589">
    <property type="entry name" value="Phage_integrase"/>
    <property type="match status" value="1"/>
</dbReference>
<evidence type="ECO:0000313" key="3">
    <source>
        <dbReference type="EMBL" id="QXJ33000.1"/>
    </source>
</evidence>
<dbReference type="AlphaFoldDB" id="A0A8F5GXE8"/>
<dbReference type="CDD" id="cd00093">
    <property type="entry name" value="HTH_XRE"/>
    <property type="match status" value="1"/>
</dbReference>
<organism evidence="3 4">
    <name type="scientific">Saccharolobus shibatae</name>
    <dbReference type="NCBI Taxonomy" id="2286"/>
    <lineage>
        <taxon>Archaea</taxon>
        <taxon>Thermoproteota</taxon>
        <taxon>Thermoprotei</taxon>
        <taxon>Sulfolobales</taxon>
        <taxon>Sulfolobaceae</taxon>
        <taxon>Saccharolobus</taxon>
    </lineage>
</organism>
<dbReference type="CDD" id="cd00397">
    <property type="entry name" value="DNA_BRE_C"/>
    <property type="match status" value="1"/>
</dbReference>
<dbReference type="GeneID" id="65561072"/>
<name>A0A8F5GXE8_9CREN</name>
<dbReference type="Pfam" id="PF01381">
    <property type="entry name" value="HTH_3"/>
    <property type="match status" value="1"/>
</dbReference>
<dbReference type="Proteomes" id="UP000693941">
    <property type="component" value="Chromosome"/>
</dbReference>
<dbReference type="RefSeq" id="WP_218260876.1">
    <property type="nucleotide sequence ID" value="NZ_CP077715.1"/>
</dbReference>
<evidence type="ECO:0000259" key="2">
    <source>
        <dbReference type="PROSITE" id="PS51898"/>
    </source>
</evidence>
<sequence>MPKVNVDKLDDDKKLMIIRKAVEKYGLSYVSQHLGVNRSTVNRYLNRRIQTISDEVVEKAAELLTIEELSDIIYGLRTVEVDPTTAISVIIKAKKDEGFRNFFLTLLWQELGGYIKEPSNSYIVSKEDIELFEKLVRNEKSKLTAQERINYLKRALADLNYELTPTKLKEYILDLSSESKGRAEHTAKALKLFIKEVIKPKSPRIARELYDSFEIPKTKPNHKPINLTLDTVKSIFDNIEELGAKAFFLILAETGLRVGEILSLKIDQIDLKHRIIKIMKESETKRAYISFLHEKSAAWLRDVYLPYREEFIKKYESSLRKLAAANPEQGIDIESWKAKLFPFREDSLRVEIKKAMRKTLGKEFRLYDMRAFFTSYMIKQKVPGTIVNALQGRMSPQQFKIMEENYFVISEIELRDWYNKYAPHLL</sequence>
<dbReference type="InterPro" id="IPR001387">
    <property type="entry name" value="Cro/C1-type_HTH"/>
</dbReference>
<dbReference type="PROSITE" id="PS50943">
    <property type="entry name" value="HTH_CROC1"/>
    <property type="match status" value="1"/>
</dbReference>
<dbReference type="GO" id="GO:0003677">
    <property type="term" value="F:DNA binding"/>
    <property type="evidence" value="ECO:0007669"/>
    <property type="project" value="InterPro"/>
</dbReference>
<dbReference type="EMBL" id="CP077715">
    <property type="protein sequence ID" value="QXJ33000.1"/>
    <property type="molecule type" value="Genomic_DNA"/>
</dbReference>
<protein>
    <submittedName>
        <fullName evidence="3">Putative phage integrase</fullName>
    </submittedName>
</protein>
<proteinExistence type="predicted"/>
<gene>
    <name evidence="3" type="ORF">J5U21_02660</name>
</gene>
<dbReference type="GO" id="GO:0015074">
    <property type="term" value="P:DNA integration"/>
    <property type="evidence" value="ECO:0007669"/>
    <property type="project" value="InterPro"/>
</dbReference>
<dbReference type="InterPro" id="IPR002104">
    <property type="entry name" value="Integrase_catalytic"/>
</dbReference>
<dbReference type="SMART" id="SM00530">
    <property type="entry name" value="HTH_XRE"/>
    <property type="match status" value="1"/>
</dbReference>
<feature type="domain" description="HTH cro/C1-type" evidence="1">
    <location>
        <begin position="18"/>
        <end position="72"/>
    </location>
</feature>
<evidence type="ECO:0000313" key="4">
    <source>
        <dbReference type="Proteomes" id="UP000693941"/>
    </source>
</evidence>
<accession>A0A8F5GXE8</accession>